<dbReference type="PANTHER" id="PTHR43024">
    <property type="entry name" value="UDP-N-ACETYLMURAMOYL-TRIPEPTIDE--D-ALANYL-D-ALANINE LIGASE"/>
    <property type="match status" value="1"/>
</dbReference>
<protein>
    <recommendedName>
        <fullName evidence="4">Mur ligase C-terminal domain-containing protein</fullName>
    </recommendedName>
</protein>
<dbReference type="Gene3D" id="3.90.190.20">
    <property type="entry name" value="Mur ligase, C-terminal domain"/>
    <property type="match status" value="1"/>
</dbReference>
<dbReference type="SUPFAM" id="SSF53244">
    <property type="entry name" value="MurD-like peptide ligases, peptide-binding domain"/>
    <property type="match status" value="1"/>
</dbReference>
<keyword evidence="1" id="KW-0436">Ligase</keyword>
<dbReference type="Pfam" id="PF02875">
    <property type="entry name" value="Mur_ligase_C"/>
    <property type="match status" value="1"/>
</dbReference>
<reference evidence="5 6" key="1">
    <citation type="submission" date="2023-10" db="EMBL/GenBank/DDBJ databases">
        <title>Complete Genome Sequence of Limnobacter thiooxidans CS-K2T, Isolated from freshwater lake sediments in Bavaria, Germany.</title>
        <authorList>
            <person name="Naruki M."/>
            <person name="Watanabe A."/>
            <person name="Warashina T."/>
            <person name="Morita T."/>
            <person name="Arakawa K."/>
        </authorList>
    </citation>
    <scope>NUCLEOTIDE SEQUENCE [LARGE SCALE GENOMIC DNA]</scope>
    <source>
        <strain evidence="5 6">CS-K2</strain>
    </source>
</reference>
<proteinExistence type="predicted"/>
<dbReference type="InterPro" id="IPR051046">
    <property type="entry name" value="MurCDEF_CellWall_CoF430Synth"/>
</dbReference>
<dbReference type="PANTHER" id="PTHR43024:SF1">
    <property type="entry name" value="UDP-N-ACETYLMURAMOYL-TRIPEPTIDE--D-ALANYL-D-ALANINE LIGASE"/>
    <property type="match status" value="1"/>
</dbReference>
<keyword evidence="6" id="KW-1185">Reference proteome</keyword>
<dbReference type="AlphaFoldDB" id="A0AA86MAR9"/>
<evidence type="ECO:0000256" key="1">
    <source>
        <dbReference type="ARBA" id="ARBA00022598"/>
    </source>
</evidence>
<dbReference type="InterPro" id="IPR004101">
    <property type="entry name" value="Mur_ligase_C"/>
</dbReference>
<keyword evidence="3" id="KW-0067">ATP-binding</keyword>
<evidence type="ECO:0000313" key="5">
    <source>
        <dbReference type="EMBL" id="BET25303.1"/>
    </source>
</evidence>
<evidence type="ECO:0000313" key="6">
    <source>
        <dbReference type="Proteomes" id="UP001329151"/>
    </source>
</evidence>
<evidence type="ECO:0000256" key="3">
    <source>
        <dbReference type="ARBA" id="ARBA00022840"/>
    </source>
</evidence>
<evidence type="ECO:0000256" key="2">
    <source>
        <dbReference type="ARBA" id="ARBA00022741"/>
    </source>
</evidence>
<evidence type="ECO:0000259" key="4">
    <source>
        <dbReference type="Pfam" id="PF02875"/>
    </source>
</evidence>
<dbReference type="GO" id="GO:0005524">
    <property type="term" value="F:ATP binding"/>
    <property type="evidence" value="ECO:0007669"/>
    <property type="project" value="UniProtKB-KW"/>
</dbReference>
<feature type="domain" description="Mur ligase C-terminal" evidence="4">
    <location>
        <begin position="46"/>
        <end position="164"/>
    </location>
</feature>
<name>A0AA86MAR9_9BURK</name>
<sequence>MVLNTLACVAVGLALELDVDVFLSGLSNFSPVSGRGKVHDIAFHSKQISLIDESYNANPVSMQASIELAGLLSTKSAAKRNVMILGDMLELGNDSDTLHRALEKVLIQQKPDLVVLCGNLIRVLQEPLLAAGIAHVAVFSNVEDLTLVLAELLQDGDQVLVKGSHGTGLHRLVSLLTSSLG</sequence>
<dbReference type="InterPro" id="IPR036615">
    <property type="entry name" value="Mur_ligase_C_dom_sf"/>
</dbReference>
<accession>A0AA86MAR9</accession>
<gene>
    <name evidence="5" type="ORF">RGQ30_08040</name>
</gene>
<dbReference type="KEGG" id="lto:RGQ30_08040"/>
<dbReference type="Proteomes" id="UP001329151">
    <property type="component" value="Chromosome"/>
</dbReference>
<keyword evidence="2" id="KW-0547">Nucleotide-binding</keyword>
<dbReference type="EMBL" id="AP028947">
    <property type="protein sequence ID" value="BET25303.1"/>
    <property type="molecule type" value="Genomic_DNA"/>
</dbReference>
<organism evidence="5 6">
    <name type="scientific">Limnobacter thiooxidans</name>
    <dbReference type="NCBI Taxonomy" id="131080"/>
    <lineage>
        <taxon>Bacteria</taxon>
        <taxon>Pseudomonadati</taxon>
        <taxon>Pseudomonadota</taxon>
        <taxon>Betaproteobacteria</taxon>
        <taxon>Burkholderiales</taxon>
        <taxon>Burkholderiaceae</taxon>
        <taxon>Limnobacter</taxon>
    </lineage>
</organism>
<dbReference type="GO" id="GO:0016881">
    <property type="term" value="F:acid-amino acid ligase activity"/>
    <property type="evidence" value="ECO:0007669"/>
    <property type="project" value="InterPro"/>
</dbReference>